<feature type="transmembrane region" description="Helical" evidence="1">
    <location>
        <begin position="151"/>
        <end position="184"/>
    </location>
</feature>
<gene>
    <name evidence="2" type="ORF">LTR24_010360</name>
</gene>
<name>A0ABR0JU81_9EURO</name>
<keyword evidence="1" id="KW-0812">Transmembrane</keyword>
<comment type="caution">
    <text evidence="2">The sequence shown here is derived from an EMBL/GenBank/DDBJ whole genome shotgun (WGS) entry which is preliminary data.</text>
</comment>
<sequence>MPLCAKSSDHTTCLEKLFSTIVHPPGVAEGTLDDDSELRSAHFFREVIYTYAIFFAQSKHSRGQFQSHQKKNRSKLPEQNQDPLLEKLYSNEWSTAFVDDLGIGEVKPSYRPETDFPFFAQRLDILQEYSLAQTPNSWRLLWKDRRDLNRFYTLWAALAFEILTLSMGLIQILLGIAQVAAVFLSSGGS</sequence>
<evidence type="ECO:0000313" key="2">
    <source>
        <dbReference type="EMBL" id="KAK5073313.1"/>
    </source>
</evidence>
<keyword evidence="1" id="KW-1133">Transmembrane helix</keyword>
<evidence type="ECO:0000256" key="1">
    <source>
        <dbReference type="SAM" id="Phobius"/>
    </source>
</evidence>
<organism evidence="2 3">
    <name type="scientific">Lithohypha guttulata</name>
    <dbReference type="NCBI Taxonomy" id="1690604"/>
    <lineage>
        <taxon>Eukaryota</taxon>
        <taxon>Fungi</taxon>
        <taxon>Dikarya</taxon>
        <taxon>Ascomycota</taxon>
        <taxon>Pezizomycotina</taxon>
        <taxon>Eurotiomycetes</taxon>
        <taxon>Chaetothyriomycetidae</taxon>
        <taxon>Chaetothyriales</taxon>
        <taxon>Trichomeriaceae</taxon>
        <taxon>Lithohypha</taxon>
    </lineage>
</organism>
<dbReference type="Proteomes" id="UP001345013">
    <property type="component" value="Unassembled WGS sequence"/>
</dbReference>
<proteinExistence type="predicted"/>
<protein>
    <recommendedName>
        <fullName evidence="4">Aminotransferase-like plant mobile domain-containing protein</fullName>
    </recommendedName>
</protein>
<dbReference type="EMBL" id="JAVRRG010000314">
    <property type="protein sequence ID" value="KAK5073313.1"/>
    <property type="molecule type" value="Genomic_DNA"/>
</dbReference>
<keyword evidence="1" id="KW-0472">Membrane</keyword>
<accession>A0ABR0JU81</accession>
<reference evidence="2 3" key="1">
    <citation type="submission" date="2023-08" db="EMBL/GenBank/DDBJ databases">
        <title>Black Yeasts Isolated from many extreme environments.</title>
        <authorList>
            <person name="Coleine C."/>
            <person name="Stajich J.E."/>
            <person name="Selbmann L."/>
        </authorList>
    </citation>
    <scope>NUCLEOTIDE SEQUENCE [LARGE SCALE GENOMIC DNA]</scope>
    <source>
        <strain evidence="2 3">CCFEE 5885</strain>
    </source>
</reference>
<evidence type="ECO:0000313" key="3">
    <source>
        <dbReference type="Proteomes" id="UP001345013"/>
    </source>
</evidence>
<keyword evidence="3" id="KW-1185">Reference proteome</keyword>
<evidence type="ECO:0008006" key="4">
    <source>
        <dbReference type="Google" id="ProtNLM"/>
    </source>
</evidence>